<gene>
    <name evidence="2" type="ORF">WICMUC_003613</name>
</gene>
<reference evidence="2" key="1">
    <citation type="journal article" date="2021" name="Open Biol.">
        <title>Shared evolutionary footprints suggest mitochondrial oxidative damage underlies multiple complex I losses in fungi.</title>
        <authorList>
            <person name="Schikora-Tamarit M.A."/>
            <person name="Marcet-Houben M."/>
            <person name="Nosek J."/>
            <person name="Gabaldon T."/>
        </authorList>
    </citation>
    <scope>NUCLEOTIDE SEQUENCE</scope>
    <source>
        <strain evidence="2">CBS6341</strain>
    </source>
</reference>
<comment type="caution">
    <text evidence="2">The sequence shown here is derived from an EMBL/GenBank/DDBJ whole genome shotgun (WGS) entry which is preliminary data.</text>
</comment>
<dbReference type="EMBL" id="JAEUBF010000974">
    <property type="protein sequence ID" value="KAH3673507.1"/>
    <property type="molecule type" value="Genomic_DNA"/>
</dbReference>
<keyword evidence="1" id="KW-0812">Transmembrane</keyword>
<keyword evidence="3" id="KW-1185">Reference proteome</keyword>
<reference evidence="2" key="2">
    <citation type="submission" date="2021-01" db="EMBL/GenBank/DDBJ databases">
        <authorList>
            <person name="Schikora-Tamarit M.A."/>
        </authorList>
    </citation>
    <scope>NUCLEOTIDE SEQUENCE</scope>
    <source>
        <strain evidence="2">CBS6341</strain>
    </source>
</reference>
<evidence type="ECO:0000313" key="2">
    <source>
        <dbReference type="EMBL" id="KAH3673507.1"/>
    </source>
</evidence>
<dbReference type="AlphaFoldDB" id="A0A9P8PKG6"/>
<proteinExistence type="predicted"/>
<accession>A0A9P8PKG6</accession>
<name>A0A9P8PKG6_9ASCO</name>
<keyword evidence="1" id="KW-1133">Transmembrane helix</keyword>
<evidence type="ECO:0000256" key="1">
    <source>
        <dbReference type="SAM" id="Phobius"/>
    </source>
</evidence>
<evidence type="ECO:0000313" key="3">
    <source>
        <dbReference type="Proteomes" id="UP000769528"/>
    </source>
</evidence>
<sequence>MDKTPIAFLDPATGGGGGGIESFDSSVDSGKNLTFDSGLIFGGKGEETDPFSFGLVAAVLSEAGLAGGGGVEDEPGSILVADALTSVEVPVFVESVVSEVTTPVPAESVVAVAAVVSVAVVLVVLALPLAALAAATLAALAAFFSLRCCNFFALFACSKSFFLVINVSKANNNCLGGNPKGLLNPLIVIFFKRNGKTKSLTTLDSGSLLSGKAACKPKLLNVQHNDEVQGYFWNVVDMIGVGYVVVVVAVVVVVVVVVVGAVAEVVEDLNGSVVVVVVVVVVDTVVDIVVNVVAEVDVVEVGKEEVLNCYYYYY</sequence>
<feature type="transmembrane region" description="Helical" evidence="1">
    <location>
        <begin position="109"/>
        <end position="131"/>
    </location>
</feature>
<dbReference type="Proteomes" id="UP000769528">
    <property type="component" value="Unassembled WGS sequence"/>
</dbReference>
<keyword evidence="1" id="KW-0472">Membrane</keyword>
<organism evidence="2 3">
    <name type="scientific">Wickerhamomyces mucosus</name>
    <dbReference type="NCBI Taxonomy" id="1378264"/>
    <lineage>
        <taxon>Eukaryota</taxon>
        <taxon>Fungi</taxon>
        <taxon>Dikarya</taxon>
        <taxon>Ascomycota</taxon>
        <taxon>Saccharomycotina</taxon>
        <taxon>Saccharomycetes</taxon>
        <taxon>Phaffomycetales</taxon>
        <taxon>Wickerhamomycetaceae</taxon>
        <taxon>Wickerhamomyces</taxon>
    </lineage>
</organism>
<feature type="transmembrane region" description="Helical" evidence="1">
    <location>
        <begin position="241"/>
        <end position="263"/>
    </location>
</feature>
<feature type="transmembrane region" description="Helical" evidence="1">
    <location>
        <begin position="269"/>
        <end position="294"/>
    </location>
</feature>
<feature type="transmembrane region" description="Helical" evidence="1">
    <location>
        <begin position="137"/>
        <end position="157"/>
    </location>
</feature>
<protein>
    <submittedName>
        <fullName evidence="2">Uncharacterized protein</fullName>
    </submittedName>
</protein>